<evidence type="ECO:0000313" key="2">
    <source>
        <dbReference type="EMBL" id="AYV76618.1"/>
    </source>
</evidence>
<dbReference type="EMBL" id="MK071988">
    <property type="protein sequence ID" value="AYV76618.1"/>
    <property type="molecule type" value="Genomic_DNA"/>
</dbReference>
<keyword evidence="1" id="KW-0472">Membrane</keyword>
<gene>
    <name evidence="2" type="ORF">Terrestrivirus10_2</name>
</gene>
<keyword evidence="1" id="KW-1133">Transmembrane helix</keyword>
<organism evidence="2">
    <name type="scientific">Terrestrivirus sp</name>
    <dbReference type="NCBI Taxonomy" id="2487775"/>
    <lineage>
        <taxon>Viruses</taxon>
        <taxon>Varidnaviria</taxon>
        <taxon>Bamfordvirae</taxon>
        <taxon>Nucleocytoviricota</taxon>
        <taxon>Megaviricetes</taxon>
        <taxon>Imitervirales</taxon>
        <taxon>Mimiviridae</taxon>
        <taxon>Klosneuvirinae</taxon>
    </lineage>
</organism>
<name>A0A3G4ZP11_9VIRU</name>
<reference evidence="2" key="1">
    <citation type="submission" date="2018-10" db="EMBL/GenBank/DDBJ databases">
        <title>Hidden diversity of soil giant viruses.</title>
        <authorList>
            <person name="Schulz F."/>
            <person name="Alteio L."/>
            <person name="Goudeau D."/>
            <person name="Ryan E.M."/>
            <person name="Malmstrom R.R."/>
            <person name="Blanchard J."/>
            <person name="Woyke T."/>
        </authorList>
    </citation>
    <scope>NUCLEOTIDE SEQUENCE</scope>
    <source>
        <strain evidence="2">TEV1</strain>
    </source>
</reference>
<proteinExistence type="predicted"/>
<feature type="transmembrane region" description="Helical" evidence="1">
    <location>
        <begin position="70"/>
        <end position="90"/>
    </location>
</feature>
<protein>
    <submittedName>
        <fullName evidence="2">Uncharacterized protein</fullName>
    </submittedName>
</protein>
<sequence>MSYLISALCGCIVGFITFIAYLESDEMGGIVFRVSSDGQKYFNLDGIKEYIKSPFKSRILWYPRLLPANWIVMTSMFGLAFVTISFLSSYGPINSTDSVYLQTLTIPM</sequence>
<accession>A0A3G4ZP11</accession>
<evidence type="ECO:0000256" key="1">
    <source>
        <dbReference type="SAM" id="Phobius"/>
    </source>
</evidence>
<keyword evidence="1" id="KW-0812">Transmembrane</keyword>